<dbReference type="InterPro" id="IPR029063">
    <property type="entry name" value="SAM-dependent_MTases_sf"/>
</dbReference>
<reference evidence="2 3" key="1">
    <citation type="submission" date="2023-10" db="EMBL/GenBank/DDBJ databases">
        <authorList>
            <person name="Venkata Ramana C."/>
            <person name="Sasikala C."/>
            <person name="Dhurka M."/>
        </authorList>
    </citation>
    <scope>NUCLEOTIDE SEQUENCE [LARGE SCALE GENOMIC DNA]</scope>
    <source>
        <strain evidence="2 3">KCTC 32151</strain>
    </source>
</reference>
<keyword evidence="3" id="KW-1185">Reference proteome</keyword>
<dbReference type="GO" id="GO:0032259">
    <property type="term" value="P:methylation"/>
    <property type="evidence" value="ECO:0007669"/>
    <property type="project" value="UniProtKB-KW"/>
</dbReference>
<proteinExistence type="predicted"/>
<comment type="caution">
    <text evidence="2">The sequence shown here is derived from an EMBL/GenBank/DDBJ whole genome shotgun (WGS) entry which is preliminary data.</text>
</comment>
<gene>
    <name evidence="2" type="ORF">R2G56_12695</name>
</gene>
<dbReference type="InterPro" id="IPR006342">
    <property type="entry name" value="FkbM_mtfrase"/>
</dbReference>
<dbReference type="SUPFAM" id="SSF53335">
    <property type="entry name" value="S-adenosyl-L-methionine-dependent methyltransferases"/>
    <property type="match status" value="1"/>
</dbReference>
<keyword evidence="2" id="KW-0489">Methyltransferase</keyword>
<dbReference type="PANTHER" id="PTHR34203:SF15">
    <property type="entry name" value="SLL1173 PROTEIN"/>
    <property type="match status" value="1"/>
</dbReference>
<feature type="domain" description="Methyltransferase FkbM" evidence="1">
    <location>
        <begin position="88"/>
        <end position="214"/>
    </location>
</feature>
<protein>
    <submittedName>
        <fullName evidence="2">FkbM family methyltransferase</fullName>
    </submittedName>
</protein>
<dbReference type="Proteomes" id="UP001185659">
    <property type="component" value="Unassembled WGS sequence"/>
</dbReference>
<dbReference type="GO" id="GO:0008168">
    <property type="term" value="F:methyltransferase activity"/>
    <property type="evidence" value="ECO:0007669"/>
    <property type="project" value="UniProtKB-KW"/>
</dbReference>
<evidence type="ECO:0000259" key="1">
    <source>
        <dbReference type="Pfam" id="PF05050"/>
    </source>
</evidence>
<dbReference type="Pfam" id="PF05050">
    <property type="entry name" value="Methyltransf_21"/>
    <property type="match status" value="1"/>
</dbReference>
<dbReference type="Gene3D" id="3.40.50.150">
    <property type="entry name" value="Vaccinia Virus protein VP39"/>
    <property type="match status" value="1"/>
</dbReference>
<dbReference type="PANTHER" id="PTHR34203">
    <property type="entry name" value="METHYLTRANSFERASE, FKBM FAMILY PROTEIN"/>
    <property type="match status" value="1"/>
</dbReference>
<dbReference type="NCBIfam" id="TIGR01444">
    <property type="entry name" value="fkbM_fam"/>
    <property type="match status" value="1"/>
</dbReference>
<dbReference type="RefSeq" id="WP_317561503.1">
    <property type="nucleotide sequence ID" value="NZ_JAWLIP010000005.1"/>
</dbReference>
<organism evidence="2 3">
    <name type="scientific">Nitratireductor aquimarinus</name>
    <dbReference type="NCBI Taxonomy" id="889300"/>
    <lineage>
        <taxon>Bacteria</taxon>
        <taxon>Pseudomonadati</taxon>
        <taxon>Pseudomonadota</taxon>
        <taxon>Alphaproteobacteria</taxon>
        <taxon>Hyphomicrobiales</taxon>
        <taxon>Phyllobacteriaceae</taxon>
        <taxon>Nitratireductor</taxon>
    </lineage>
</organism>
<dbReference type="EMBL" id="JAWLIP010000005">
    <property type="protein sequence ID" value="MDV6227149.1"/>
    <property type="molecule type" value="Genomic_DNA"/>
</dbReference>
<accession>A0ABU4ALQ5</accession>
<dbReference type="InterPro" id="IPR052514">
    <property type="entry name" value="SAM-dependent_MTase"/>
</dbReference>
<sequence>MGFLKTLEKSARNFRDERIIKPLIRSRYFQRHLYEEAGALIVELDDHRCAVSIRDQCIGKAIRQEKGWFREETMAVFEATARRGIFVDVGANIGTQTIYALKFGGFERAICFEPHPEHLWILKANMAINDLTDRVTIMEAAAGREPGEARLFLNTLNTGASSLLHDGGSGVAVDVPVVRIEDVMADLGVSPDEIGLVWMDVEGFEGDAIAGWPSMAGLPFCVEYSPAIRRLSNDVFACWKEWAVVHKDGVIWNSMPEFDISKFDRQVDFLFR</sequence>
<name>A0ABU4ALQ5_9HYPH</name>
<keyword evidence="2" id="KW-0808">Transferase</keyword>
<evidence type="ECO:0000313" key="3">
    <source>
        <dbReference type="Proteomes" id="UP001185659"/>
    </source>
</evidence>
<evidence type="ECO:0000313" key="2">
    <source>
        <dbReference type="EMBL" id="MDV6227149.1"/>
    </source>
</evidence>